<dbReference type="Proteomes" id="UP000305282">
    <property type="component" value="Unassembled WGS sequence"/>
</dbReference>
<keyword evidence="2" id="KW-0472">Membrane</keyword>
<dbReference type="EMBL" id="SSXH01000678">
    <property type="protein sequence ID" value="THJ47401.1"/>
    <property type="molecule type" value="Genomic_DNA"/>
</dbReference>
<accession>A0A4S5CR46</accession>
<keyword evidence="2" id="KW-0812">Transmembrane</keyword>
<evidence type="ECO:0000313" key="4">
    <source>
        <dbReference type="Proteomes" id="UP000305282"/>
    </source>
</evidence>
<organism evidence="3 4">
    <name type="scientific">Candidatus Frankia alpina</name>
    <dbReference type="NCBI Taxonomy" id="2699483"/>
    <lineage>
        <taxon>Bacteria</taxon>
        <taxon>Bacillati</taxon>
        <taxon>Actinomycetota</taxon>
        <taxon>Actinomycetes</taxon>
        <taxon>Frankiales</taxon>
        <taxon>Frankiaceae</taxon>
        <taxon>Frankia</taxon>
    </lineage>
</organism>
<reference evidence="3 4" key="1">
    <citation type="submission" date="2019-04" db="EMBL/GenBank/DDBJ databases">
        <title>Draft genome sequences for three unisolated Alnus-infective Frankia Sp+ strains, AgTrS, AiOr and AvVan, the first sequenced Frankia strains able to sporulate in-planta.</title>
        <authorList>
            <person name="Bethencourt L."/>
            <person name="Vautrin F."/>
            <person name="Taib N."/>
            <person name="Dubost A."/>
            <person name="Castro-Garcia L."/>
            <person name="Imbaud O."/>
            <person name="Abrouk D."/>
            <person name="Fournier P."/>
            <person name="Briolay J."/>
            <person name="Nguyen A."/>
            <person name="Normand P."/>
            <person name="Fernandez M.P."/>
            <person name="Brochier-Armanet C."/>
            <person name="Herrera-Belaroussi A."/>
        </authorList>
    </citation>
    <scope>NUCLEOTIDE SEQUENCE [LARGE SCALE GENOMIC DNA]</scope>
    <source>
        <strain evidence="3 4">AvVan</strain>
    </source>
</reference>
<evidence type="ECO:0000256" key="1">
    <source>
        <dbReference type="SAM" id="MobiDB-lite"/>
    </source>
</evidence>
<keyword evidence="2" id="KW-1133">Transmembrane helix</keyword>
<proteinExistence type="predicted"/>
<dbReference type="AlphaFoldDB" id="A0A4S5CR46"/>
<feature type="transmembrane region" description="Helical" evidence="2">
    <location>
        <begin position="48"/>
        <end position="68"/>
    </location>
</feature>
<gene>
    <name evidence="3" type="ORF">E7Y31_19560</name>
</gene>
<sequence length="143" mass="14603">MVDGQREVFEGTPSPASAQPPHDAAETIAGGPLQEEGPGSREPLRNGLIASVALIAVVMILMCSYASAFGKVSPHDISFAVAAPQAVADQLDASPALDVRQVDDLAAARRAVEHRSVYGTLVFTGADSATLLVAGGAAHSVQT</sequence>
<comment type="caution">
    <text evidence="3">The sequence shown here is derived from an EMBL/GenBank/DDBJ whole genome shotgun (WGS) entry which is preliminary data.</text>
</comment>
<evidence type="ECO:0000313" key="3">
    <source>
        <dbReference type="EMBL" id="THJ47401.1"/>
    </source>
</evidence>
<evidence type="ECO:0000256" key="2">
    <source>
        <dbReference type="SAM" id="Phobius"/>
    </source>
</evidence>
<keyword evidence="4" id="KW-1185">Reference proteome</keyword>
<feature type="region of interest" description="Disordered" evidence="1">
    <location>
        <begin position="1"/>
        <end position="42"/>
    </location>
</feature>
<name>A0A4S5CR46_9ACTN</name>
<dbReference type="OrthoDB" id="5176800at2"/>
<feature type="non-terminal residue" evidence="3">
    <location>
        <position position="143"/>
    </location>
</feature>
<protein>
    <submittedName>
        <fullName evidence="3">ABC transporter permease</fullName>
    </submittedName>
</protein>